<dbReference type="AlphaFoldDB" id="A0A9W4WXT4"/>
<organism evidence="1 2">
    <name type="scientific">Funneliformis geosporum</name>
    <dbReference type="NCBI Taxonomy" id="1117311"/>
    <lineage>
        <taxon>Eukaryota</taxon>
        <taxon>Fungi</taxon>
        <taxon>Fungi incertae sedis</taxon>
        <taxon>Mucoromycota</taxon>
        <taxon>Glomeromycotina</taxon>
        <taxon>Glomeromycetes</taxon>
        <taxon>Glomerales</taxon>
        <taxon>Glomeraceae</taxon>
        <taxon>Funneliformis</taxon>
    </lineage>
</organism>
<dbReference type="OrthoDB" id="76567at2759"/>
<gene>
    <name evidence="1" type="ORF">FWILDA_LOCUS5152</name>
</gene>
<name>A0A9W4WXT4_9GLOM</name>
<protein>
    <submittedName>
        <fullName evidence="1">2854_t:CDS:1</fullName>
    </submittedName>
</protein>
<accession>A0A9W4WXT4</accession>
<comment type="caution">
    <text evidence="1">The sequence shown here is derived from an EMBL/GenBank/DDBJ whole genome shotgun (WGS) entry which is preliminary data.</text>
</comment>
<evidence type="ECO:0000313" key="1">
    <source>
        <dbReference type="EMBL" id="CAI2171582.1"/>
    </source>
</evidence>
<dbReference type="EMBL" id="CAMKVN010000834">
    <property type="protein sequence ID" value="CAI2171582.1"/>
    <property type="molecule type" value="Genomic_DNA"/>
</dbReference>
<evidence type="ECO:0000313" key="2">
    <source>
        <dbReference type="Proteomes" id="UP001153678"/>
    </source>
</evidence>
<feature type="non-terminal residue" evidence="1">
    <location>
        <position position="243"/>
    </location>
</feature>
<proteinExistence type="predicted"/>
<reference evidence="1" key="1">
    <citation type="submission" date="2022-08" db="EMBL/GenBank/DDBJ databases">
        <authorList>
            <person name="Kallberg Y."/>
            <person name="Tangrot J."/>
            <person name="Rosling A."/>
        </authorList>
    </citation>
    <scope>NUCLEOTIDE SEQUENCE</scope>
    <source>
        <strain evidence="1">Wild A</strain>
    </source>
</reference>
<sequence>MSLYTGSENGSFSSISSTRTRTSSVTTASDATPERMSDCIFYRNLWWDKGEFSEGAKWEEVTLPYVLATGIAIEEYEKRTEEFKIHGCWEWSDGKVLIYEFPSMPHEVGIGAVTRILLHQCDAVAFTNAEIYSFGATRTCDRTRGKEADASFRPKKPAVTAPNGCDRSNHPWPNLVVEVAYSETLDHVEEALRYWLSPDRAHDCIIVKIDPVPQGQVPVRMRAWHYCFLAGRGTRNTVPLVNT</sequence>
<dbReference type="Proteomes" id="UP001153678">
    <property type="component" value="Unassembled WGS sequence"/>
</dbReference>
<keyword evidence="2" id="KW-1185">Reference proteome</keyword>